<keyword evidence="3 11" id="KW-0349">Heme</keyword>
<dbReference type="GO" id="GO:0005506">
    <property type="term" value="F:iron ion binding"/>
    <property type="evidence" value="ECO:0007669"/>
    <property type="project" value="InterPro"/>
</dbReference>
<keyword evidence="4 13" id="KW-0812">Transmembrane</keyword>
<evidence type="ECO:0000256" key="7">
    <source>
        <dbReference type="ARBA" id="ARBA00023002"/>
    </source>
</evidence>
<sequence length="630" mass="70720">MEGEKIFIAKMILSVALGGFVVLFVHLYNVLVWKPRRLRSKLQSQGIRGPSPTFLYGNIPEIKRIQLQMRSKSTTPKDHRHHDGGGEIAHDWPATVFPHIEQWRNEYGPTFMYSTGNMQVLCITDPEMAKEVSLCTSSSLGKPSYLSTDRGALLGQGILTSNGPHWAHQRKIIAPEFYPEKVKGMVNQMVDSMTAMLKTWENRIEIVGGNAEIRVDEDLRILSADIISKACFGSNYSQGEKIFLQLRALQKVMSKGNIGVPGSREIWRLEKEIYSMILNVVKARSEAKSEKDLLQMILEAAKNCRDNGDLPPGITPNKFIVDNCKNIYFAGHETTAVSASWCLMLLAAYPEWQARVRSEVLEICGKNLPDADMLQSMKTLTLVIQETLRLYPPVAFGVRETLEDINLKDIHIPKGINIQILKPILQQHPDMWGPDVHQFKPERFAHGTIAACKISQVFMPFGVGPRTCAGQHFAMIELKVILSLILSKFSFSLSPKYRHSPVFRKNIKANMSLRFLGIAVSLVLSKISNSDQFNGIGQIQEQSKVNSESNSCKDIGQRGWQQVVESSHKEAPNIEIEMKAATRCTSKEDAGLFLWRFGLCNGEISRRRHYGVKCKRGAINSKGAITLVKV</sequence>
<keyword evidence="15" id="KW-1185">Reference proteome</keyword>
<dbReference type="PANTHER" id="PTHR24282:SF260">
    <property type="entry name" value="CYTOCHROME P450 714C2-LIKE"/>
    <property type="match status" value="1"/>
</dbReference>
<dbReference type="InterPro" id="IPR036396">
    <property type="entry name" value="Cyt_P450_sf"/>
</dbReference>
<evidence type="ECO:0000256" key="11">
    <source>
        <dbReference type="PIRSR" id="PIRSR602401-1"/>
    </source>
</evidence>
<dbReference type="Gene3D" id="1.10.630.10">
    <property type="entry name" value="Cytochrome P450"/>
    <property type="match status" value="1"/>
</dbReference>
<evidence type="ECO:0000256" key="1">
    <source>
        <dbReference type="ARBA" id="ARBA00004370"/>
    </source>
</evidence>
<keyword evidence="10 13" id="KW-0472">Membrane</keyword>
<proteinExistence type="inferred from homology"/>
<dbReference type="InterPro" id="IPR002401">
    <property type="entry name" value="Cyt_P450_E_grp-I"/>
</dbReference>
<reference evidence="14 15" key="1">
    <citation type="journal article" date="2018" name="Proc. Natl. Acad. Sci. U.S.A.">
        <title>Draft genome sequence of Camellia sinensis var. sinensis provides insights into the evolution of the tea genome and tea quality.</title>
        <authorList>
            <person name="Wei C."/>
            <person name="Yang H."/>
            <person name="Wang S."/>
            <person name="Zhao J."/>
            <person name="Liu C."/>
            <person name="Gao L."/>
            <person name="Xia E."/>
            <person name="Lu Y."/>
            <person name="Tai Y."/>
            <person name="She G."/>
            <person name="Sun J."/>
            <person name="Cao H."/>
            <person name="Tong W."/>
            <person name="Gao Q."/>
            <person name="Li Y."/>
            <person name="Deng W."/>
            <person name="Jiang X."/>
            <person name="Wang W."/>
            <person name="Chen Q."/>
            <person name="Zhang S."/>
            <person name="Li H."/>
            <person name="Wu J."/>
            <person name="Wang P."/>
            <person name="Li P."/>
            <person name="Shi C."/>
            <person name="Zheng F."/>
            <person name="Jian J."/>
            <person name="Huang B."/>
            <person name="Shan D."/>
            <person name="Shi M."/>
            <person name="Fang C."/>
            <person name="Yue Y."/>
            <person name="Li F."/>
            <person name="Li D."/>
            <person name="Wei S."/>
            <person name="Han B."/>
            <person name="Jiang C."/>
            <person name="Yin Y."/>
            <person name="Xia T."/>
            <person name="Zhang Z."/>
            <person name="Bennetzen J.L."/>
            <person name="Zhao S."/>
            <person name="Wan X."/>
        </authorList>
    </citation>
    <scope>NUCLEOTIDE SEQUENCE [LARGE SCALE GENOMIC DNA]</scope>
    <source>
        <strain evidence="15">cv. Shuchazao</strain>
        <tissue evidence="14">Leaf</tissue>
    </source>
</reference>
<keyword evidence="9 12" id="KW-0503">Monooxygenase</keyword>
<evidence type="ECO:0000256" key="12">
    <source>
        <dbReference type="RuleBase" id="RU000461"/>
    </source>
</evidence>
<dbReference type="GO" id="GO:0016020">
    <property type="term" value="C:membrane"/>
    <property type="evidence" value="ECO:0007669"/>
    <property type="project" value="UniProtKB-SubCell"/>
</dbReference>
<comment type="subcellular location">
    <subcellularLocation>
        <location evidence="1">Membrane</location>
    </subcellularLocation>
</comment>
<dbReference type="STRING" id="542762.A0A4S4EFY9"/>
<keyword evidence="5 11" id="KW-0479">Metal-binding</keyword>
<feature type="binding site" description="axial binding residue" evidence="11">
    <location>
        <position position="468"/>
    </location>
    <ligand>
        <name>heme</name>
        <dbReference type="ChEBI" id="CHEBI:30413"/>
    </ligand>
    <ligandPart>
        <name>Fe</name>
        <dbReference type="ChEBI" id="CHEBI:18248"/>
    </ligandPart>
</feature>
<dbReference type="InterPro" id="IPR050665">
    <property type="entry name" value="Cytochrome_P450_Monooxygen"/>
</dbReference>
<organism evidence="14 15">
    <name type="scientific">Camellia sinensis var. sinensis</name>
    <name type="common">China tea</name>
    <dbReference type="NCBI Taxonomy" id="542762"/>
    <lineage>
        <taxon>Eukaryota</taxon>
        <taxon>Viridiplantae</taxon>
        <taxon>Streptophyta</taxon>
        <taxon>Embryophyta</taxon>
        <taxon>Tracheophyta</taxon>
        <taxon>Spermatophyta</taxon>
        <taxon>Magnoliopsida</taxon>
        <taxon>eudicotyledons</taxon>
        <taxon>Gunneridae</taxon>
        <taxon>Pentapetalae</taxon>
        <taxon>asterids</taxon>
        <taxon>Ericales</taxon>
        <taxon>Theaceae</taxon>
        <taxon>Camellia</taxon>
    </lineage>
</organism>
<dbReference type="PANTHER" id="PTHR24282">
    <property type="entry name" value="CYTOCHROME P450 FAMILY MEMBER"/>
    <property type="match status" value="1"/>
</dbReference>
<evidence type="ECO:0000256" key="10">
    <source>
        <dbReference type="ARBA" id="ARBA00023136"/>
    </source>
</evidence>
<keyword evidence="7 12" id="KW-0560">Oxidoreductase</keyword>
<dbReference type="PRINTS" id="PR00463">
    <property type="entry name" value="EP450I"/>
</dbReference>
<dbReference type="Proteomes" id="UP000306102">
    <property type="component" value="Unassembled WGS sequence"/>
</dbReference>
<evidence type="ECO:0000313" key="14">
    <source>
        <dbReference type="EMBL" id="THG15341.1"/>
    </source>
</evidence>
<dbReference type="GO" id="GO:0004497">
    <property type="term" value="F:monooxygenase activity"/>
    <property type="evidence" value="ECO:0007669"/>
    <property type="project" value="UniProtKB-KW"/>
</dbReference>
<dbReference type="AlphaFoldDB" id="A0A4S4EFY9"/>
<name>A0A4S4EFY9_CAMSN</name>
<evidence type="ECO:0008006" key="16">
    <source>
        <dbReference type="Google" id="ProtNLM"/>
    </source>
</evidence>
<comment type="caution">
    <text evidence="14">The sequence shown here is derived from an EMBL/GenBank/DDBJ whole genome shotgun (WGS) entry which is preliminary data.</text>
</comment>
<dbReference type="GO" id="GO:0020037">
    <property type="term" value="F:heme binding"/>
    <property type="evidence" value="ECO:0007669"/>
    <property type="project" value="InterPro"/>
</dbReference>
<evidence type="ECO:0000256" key="9">
    <source>
        <dbReference type="ARBA" id="ARBA00023033"/>
    </source>
</evidence>
<dbReference type="PROSITE" id="PS00086">
    <property type="entry name" value="CYTOCHROME_P450"/>
    <property type="match status" value="1"/>
</dbReference>
<gene>
    <name evidence="14" type="ORF">TEA_005318</name>
</gene>
<dbReference type="InterPro" id="IPR001128">
    <property type="entry name" value="Cyt_P450"/>
</dbReference>
<dbReference type="SUPFAM" id="SSF48264">
    <property type="entry name" value="Cytochrome P450"/>
    <property type="match status" value="1"/>
</dbReference>
<dbReference type="GO" id="GO:0016705">
    <property type="term" value="F:oxidoreductase activity, acting on paired donors, with incorporation or reduction of molecular oxygen"/>
    <property type="evidence" value="ECO:0007669"/>
    <property type="project" value="InterPro"/>
</dbReference>
<comment type="similarity">
    <text evidence="2 12">Belongs to the cytochrome P450 family.</text>
</comment>
<dbReference type="PRINTS" id="PR00385">
    <property type="entry name" value="P450"/>
</dbReference>
<protein>
    <recommendedName>
        <fullName evidence="16">Cytochrome P450 714C2-like</fullName>
    </recommendedName>
</protein>
<accession>A0A4S4EFY9</accession>
<dbReference type="InterPro" id="IPR017972">
    <property type="entry name" value="Cyt_P450_CS"/>
</dbReference>
<dbReference type="Pfam" id="PF00067">
    <property type="entry name" value="p450"/>
    <property type="match status" value="1"/>
</dbReference>
<evidence type="ECO:0000256" key="3">
    <source>
        <dbReference type="ARBA" id="ARBA00022617"/>
    </source>
</evidence>
<comment type="cofactor">
    <cofactor evidence="11">
        <name>heme</name>
        <dbReference type="ChEBI" id="CHEBI:30413"/>
    </cofactor>
</comment>
<feature type="transmembrane region" description="Helical" evidence="13">
    <location>
        <begin position="6"/>
        <end position="31"/>
    </location>
</feature>
<evidence type="ECO:0000313" key="15">
    <source>
        <dbReference type="Proteomes" id="UP000306102"/>
    </source>
</evidence>
<dbReference type="EMBL" id="SDRB02004798">
    <property type="protein sequence ID" value="THG15341.1"/>
    <property type="molecule type" value="Genomic_DNA"/>
</dbReference>
<evidence type="ECO:0000256" key="5">
    <source>
        <dbReference type="ARBA" id="ARBA00022723"/>
    </source>
</evidence>
<keyword evidence="8 11" id="KW-0408">Iron</keyword>
<evidence type="ECO:0000256" key="13">
    <source>
        <dbReference type="SAM" id="Phobius"/>
    </source>
</evidence>
<evidence type="ECO:0000256" key="8">
    <source>
        <dbReference type="ARBA" id="ARBA00023004"/>
    </source>
</evidence>
<evidence type="ECO:0000256" key="6">
    <source>
        <dbReference type="ARBA" id="ARBA00022989"/>
    </source>
</evidence>
<evidence type="ECO:0000256" key="4">
    <source>
        <dbReference type="ARBA" id="ARBA00022692"/>
    </source>
</evidence>
<evidence type="ECO:0000256" key="2">
    <source>
        <dbReference type="ARBA" id="ARBA00010617"/>
    </source>
</evidence>
<keyword evidence="6 13" id="KW-1133">Transmembrane helix</keyword>